<dbReference type="AlphaFoldDB" id="A0A0N0C3W6"/>
<feature type="domain" description="GFO/IDH/MocA-like oxidoreductase" evidence="3">
    <location>
        <begin position="143"/>
        <end position="263"/>
    </location>
</feature>
<dbReference type="SUPFAM" id="SSF55347">
    <property type="entry name" value="Glyceraldehyde-3-phosphate dehydrogenase-like, C-terminal domain"/>
    <property type="match status" value="1"/>
</dbReference>
<feature type="domain" description="Gfo/Idh/MocA-like oxidoreductase N-terminal" evidence="2">
    <location>
        <begin position="30"/>
        <end position="132"/>
    </location>
</feature>
<dbReference type="OrthoDB" id="9815825at2"/>
<proteinExistence type="predicted"/>
<comment type="caution">
    <text evidence="4">The sequence shown here is derived from an EMBL/GenBank/DDBJ whole genome shotgun (WGS) entry which is preliminary data.</text>
</comment>
<dbReference type="PANTHER" id="PTHR43818:SF11">
    <property type="entry name" value="BCDNA.GH03377"/>
    <property type="match status" value="1"/>
</dbReference>
<dbReference type="InterPro" id="IPR036291">
    <property type="entry name" value="NAD(P)-bd_dom_sf"/>
</dbReference>
<sequence>MSEYHIVWRLIIVTIRIGKISLWHVHAWDYIKQAQEHEDTVMAAVWDEDVERGQEAAERLKVPFYASLEDMLAQDNIDAVIVDAPTRLHEDVITAAAKAGKHIFTEKVIASTLKEVNTIISDVQDNGVKMTVSLPRLNDGYTLTIQDILNQGLLGKVTYVRVRLSHNGAIANWLPEHFYHLEDCQGGALIDLGCHPMYLTNLFLGQEVTGVNANFGYVTGKEVEDNAVATLFTDSGAIGVVEAGFVNSHSPFAIEVHGTEGTLLYGTPEDKLLIRTNVGSDEQKEWTEIPLLERRESAFSQWVSHIQNDSIATENLQTATQLTRLMEAANLSAKEGRKISLKELQG</sequence>
<protein>
    <submittedName>
        <fullName evidence="4">Oxidoreductase</fullName>
    </submittedName>
</protein>
<dbReference type="EMBL" id="LITU01000068">
    <property type="protein sequence ID" value="KOY14944.1"/>
    <property type="molecule type" value="Genomic_DNA"/>
</dbReference>
<dbReference type="InterPro" id="IPR055170">
    <property type="entry name" value="GFO_IDH_MocA-like_dom"/>
</dbReference>
<dbReference type="Proteomes" id="UP000037688">
    <property type="component" value="Unassembled WGS sequence"/>
</dbReference>
<dbReference type="InterPro" id="IPR000683">
    <property type="entry name" value="Gfo/Idh/MocA-like_OxRdtase_N"/>
</dbReference>
<keyword evidence="1" id="KW-0560">Oxidoreductase</keyword>
<evidence type="ECO:0000256" key="1">
    <source>
        <dbReference type="ARBA" id="ARBA00023002"/>
    </source>
</evidence>
<dbReference type="Gene3D" id="3.40.50.720">
    <property type="entry name" value="NAD(P)-binding Rossmann-like Domain"/>
    <property type="match status" value="1"/>
</dbReference>
<evidence type="ECO:0000259" key="2">
    <source>
        <dbReference type="Pfam" id="PF01408"/>
    </source>
</evidence>
<dbReference type="SUPFAM" id="SSF51735">
    <property type="entry name" value="NAD(P)-binding Rossmann-fold domains"/>
    <property type="match status" value="1"/>
</dbReference>
<dbReference type="Gene3D" id="3.30.360.10">
    <property type="entry name" value="Dihydrodipicolinate Reductase, domain 2"/>
    <property type="match status" value="1"/>
</dbReference>
<evidence type="ECO:0000259" key="3">
    <source>
        <dbReference type="Pfam" id="PF22725"/>
    </source>
</evidence>
<dbReference type="PATRIC" id="fig|1705561.3.peg.4041"/>
<reference evidence="4 5" key="1">
    <citation type="submission" date="2015-08" db="EMBL/GenBank/DDBJ databases">
        <title>Draft genome sequence of cellulolytic and xylanolytic Paenibacillus sp. A59, isolated from a decaying forest soil from Patagonia, Argentina.</title>
        <authorList>
            <person name="Ghio S."/>
            <person name="Caceres A.M."/>
            <person name="Talia P."/>
            <person name="Grasso D."/>
            <person name="Campos E."/>
        </authorList>
    </citation>
    <scope>NUCLEOTIDE SEQUENCE [LARGE SCALE GENOMIC DNA]</scope>
    <source>
        <strain evidence="4 5">A59</strain>
    </source>
</reference>
<dbReference type="GO" id="GO:0000166">
    <property type="term" value="F:nucleotide binding"/>
    <property type="evidence" value="ECO:0007669"/>
    <property type="project" value="InterPro"/>
</dbReference>
<accession>A0A0N0C3W6</accession>
<keyword evidence="5" id="KW-1185">Reference proteome</keyword>
<gene>
    <name evidence="4" type="ORF">AMS66_19485</name>
</gene>
<evidence type="ECO:0000313" key="5">
    <source>
        <dbReference type="Proteomes" id="UP000037688"/>
    </source>
</evidence>
<dbReference type="InterPro" id="IPR050463">
    <property type="entry name" value="Gfo/Idh/MocA_oxidrdct_glycsds"/>
</dbReference>
<dbReference type="Pfam" id="PF22725">
    <property type="entry name" value="GFO_IDH_MocA_C3"/>
    <property type="match status" value="1"/>
</dbReference>
<dbReference type="PANTHER" id="PTHR43818">
    <property type="entry name" value="BCDNA.GH03377"/>
    <property type="match status" value="1"/>
</dbReference>
<dbReference type="GO" id="GO:0016491">
    <property type="term" value="F:oxidoreductase activity"/>
    <property type="evidence" value="ECO:0007669"/>
    <property type="project" value="UniProtKB-KW"/>
</dbReference>
<dbReference type="Pfam" id="PF01408">
    <property type="entry name" value="GFO_IDH_MocA"/>
    <property type="match status" value="1"/>
</dbReference>
<evidence type="ECO:0000313" key="4">
    <source>
        <dbReference type="EMBL" id="KOY14944.1"/>
    </source>
</evidence>
<organism evidence="4 5">
    <name type="scientific">Paenibacillus xylanivorans</name>
    <dbReference type="NCBI Taxonomy" id="1705561"/>
    <lineage>
        <taxon>Bacteria</taxon>
        <taxon>Bacillati</taxon>
        <taxon>Bacillota</taxon>
        <taxon>Bacilli</taxon>
        <taxon>Bacillales</taxon>
        <taxon>Paenibacillaceae</taxon>
        <taxon>Paenibacillus</taxon>
    </lineage>
</organism>
<name>A0A0N0C3W6_9BACL</name>